<feature type="transmembrane region" description="Helical" evidence="3">
    <location>
        <begin position="7"/>
        <end position="30"/>
    </location>
</feature>
<dbReference type="RefSeq" id="WP_252750478.1">
    <property type="nucleotide sequence ID" value="NZ_CP097116.1"/>
</dbReference>
<protein>
    <submittedName>
        <fullName evidence="4">DUF5067 domain-containing protein</fullName>
    </submittedName>
</protein>
<organism evidence="4 5">
    <name type="scientific">Fructilactobacillus myrtifloralis</name>
    <dbReference type="NCBI Taxonomy" id="2940301"/>
    <lineage>
        <taxon>Bacteria</taxon>
        <taxon>Bacillati</taxon>
        <taxon>Bacillota</taxon>
        <taxon>Bacilli</taxon>
        <taxon>Lactobacillales</taxon>
        <taxon>Lactobacillaceae</taxon>
        <taxon>Fructilactobacillus</taxon>
    </lineage>
</organism>
<name>A0ABY5BR97_9LACO</name>
<feature type="transmembrane region" description="Helical" evidence="3">
    <location>
        <begin position="127"/>
        <end position="147"/>
    </location>
</feature>
<proteinExistence type="predicted"/>
<evidence type="ECO:0000313" key="5">
    <source>
        <dbReference type="Proteomes" id="UP001056707"/>
    </source>
</evidence>
<evidence type="ECO:0000256" key="3">
    <source>
        <dbReference type="SAM" id="Phobius"/>
    </source>
</evidence>
<feature type="compositionally biased region" description="Basic and acidic residues" evidence="2">
    <location>
        <begin position="169"/>
        <end position="178"/>
    </location>
</feature>
<sequence>MKLKLNYWVAAEDIINTCLFAISWFLIIGASFSDSFDKTSSLSGVSLFLTFISCFGLLLHLIQLQQCRRWHVSLVGPILGIIGNGLFLIAPLFALPAIIILIIAAVFEFINKVKKVSSQPAAKVWYRTWWVLILTVLIVIYFIFASVSASQEQAARDQQNRNTPNLTKEAQKNTDKNPKLQKNNSDLIHIKNNVIVTPKGKIEILKEASGKTTDGKMGVIFMYKITNTSNQALTPKQILADNQINVYEKDSNSEKPAQQTFGTSDFTSMQDFNDANSAIDDAINNDYNNWDKTEIGPHQSVTMSDGQIWKLDDGKTPIIKIGDSINNVDSTKINPHQNQYQLDNSVEKIEITKWNG</sequence>
<gene>
    <name evidence="4" type="ORF">M3M35_02775</name>
</gene>
<keyword evidence="3" id="KW-0472">Membrane</keyword>
<evidence type="ECO:0000256" key="1">
    <source>
        <dbReference type="ARBA" id="ARBA00022729"/>
    </source>
</evidence>
<keyword evidence="1" id="KW-0732">Signal</keyword>
<accession>A0ABY5BR97</accession>
<dbReference type="Gene3D" id="2.60.40.1240">
    <property type="match status" value="1"/>
</dbReference>
<feature type="region of interest" description="Disordered" evidence="2">
    <location>
        <begin position="155"/>
        <end position="183"/>
    </location>
</feature>
<dbReference type="InterPro" id="IPR029050">
    <property type="entry name" value="Immunoprotect_excell_Ig-like"/>
</dbReference>
<dbReference type="Proteomes" id="UP001056707">
    <property type="component" value="Chromosome"/>
</dbReference>
<keyword evidence="5" id="KW-1185">Reference proteome</keyword>
<evidence type="ECO:0000256" key="2">
    <source>
        <dbReference type="SAM" id="MobiDB-lite"/>
    </source>
</evidence>
<reference evidence="4" key="1">
    <citation type="submission" date="2022-05" db="EMBL/GenBank/DDBJ databases">
        <authorList>
            <person name="Oliphant S.A."/>
            <person name="Watson-Haigh N.S."/>
            <person name="Sumby K.M."/>
            <person name="Gardner J.M."/>
            <person name="Jiranek V."/>
        </authorList>
    </citation>
    <scope>NUCLEOTIDE SEQUENCE</scope>
    <source>
        <strain evidence="4">KI16_H9</strain>
    </source>
</reference>
<dbReference type="EMBL" id="CP097116">
    <property type="protein sequence ID" value="USS85583.1"/>
    <property type="molecule type" value="Genomic_DNA"/>
</dbReference>
<evidence type="ECO:0000313" key="4">
    <source>
        <dbReference type="EMBL" id="USS85583.1"/>
    </source>
</evidence>
<keyword evidence="3" id="KW-0812">Transmembrane</keyword>
<feature type="transmembrane region" description="Helical" evidence="3">
    <location>
        <begin position="42"/>
        <end position="62"/>
    </location>
</feature>
<keyword evidence="3" id="KW-1133">Transmembrane helix</keyword>
<feature type="transmembrane region" description="Helical" evidence="3">
    <location>
        <begin position="74"/>
        <end position="107"/>
    </location>
</feature>